<dbReference type="InterPro" id="IPR011989">
    <property type="entry name" value="ARM-like"/>
</dbReference>
<accession>A0ABU3MZB8</accession>
<dbReference type="SUPFAM" id="SSF48371">
    <property type="entry name" value="ARM repeat"/>
    <property type="match status" value="1"/>
</dbReference>
<sequence>MLEKAFSREDVAEELANLMSAATTGPQASTLRHALRSPALDQHLERLAFSATQPSVRAVALGTLIDGRAEWPSRTELRWIDKSMGLRRHETVFDHRLLEKTPSRYALIKRGLSDKSPVVRRVALAGIIRHMLDTAQARTLAAPLVSDRSSSVREKAVFILRRKSA</sequence>
<evidence type="ECO:0000313" key="1">
    <source>
        <dbReference type="EMBL" id="MDT8757645.1"/>
    </source>
</evidence>
<dbReference type="InterPro" id="IPR016024">
    <property type="entry name" value="ARM-type_fold"/>
</dbReference>
<dbReference type="EMBL" id="JALMLT010000001">
    <property type="protein sequence ID" value="MDT8757645.1"/>
    <property type="molecule type" value="Genomic_DNA"/>
</dbReference>
<comment type="caution">
    <text evidence="1">The sequence shown here is derived from an EMBL/GenBank/DDBJ whole genome shotgun (WGS) entry which is preliminary data.</text>
</comment>
<evidence type="ECO:0008006" key="2">
    <source>
        <dbReference type="Google" id="ProtNLM"/>
    </source>
</evidence>
<organism evidence="1">
    <name type="scientific">Sphingomonas psychrotolerans</name>
    <dbReference type="NCBI Taxonomy" id="1327635"/>
    <lineage>
        <taxon>Bacteria</taxon>
        <taxon>Pseudomonadati</taxon>
        <taxon>Pseudomonadota</taxon>
        <taxon>Alphaproteobacteria</taxon>
        <taxon>Sphingomonadales</taxon>
        <taxon>Sphingomonadaceae</taxon>
        <taxon>Sphingomonas</taxon>
    </lineage>
</organism>
<gene>
    <name evidence="1" type="ORF">MZO42_02945</name>
</gene>
<proteinExistence type="predicted"/>
<name>A0ABU3MZB8_9SPHN</name>
<dbReference type="Gene3D" id="1.25.10.10">
    <property type="entry name" value="Leucine-rich Repeat Variant"/>
    <property type="match status" value="1"/>
</dbReference>
<reference evidence="1" key="1">
    <citation type="submission" date="2022-04" db="EMBL/GenBank/DDBJ databases">
        <title>Tomato heritable bacteria conferring resistance against bacterial wilt.</title>
        <authorList>
            <person name="Yin J."/>
        </authorList>
    </citation>
    <scope>NUCLEOTIDE SEQUENCE</scope>
    <source>
        <strain evidence="1">Cra20</strain>
    </source>
</reference>
<protein>
    <recommendedName>
        <fullName evidence="2">HEAT repeat domain-containing protein</fullName>
    </recommendedName>
</protein>